<sequence length="241" mass="24338">MSTSTALLAADLAGVAVFAASGASAAVVKRLDLFGVVFVGFVAALGGGILRDLVIGEVPPLAFADWRYATAAALASIAVFWLHPQLARLRRTVLVLDAAGLGLFTVTGTLKALGAGVPAMGTCVIGMLTAIGGGLGRDLLTGEIPVVLRREIYAVAALVGSVTVVALHFTGYAGPAPLAAAALLVFGLRVVALRRRWSAPVAMERGFRRRLREEGAAETPTASGDGGAGRGRPSSPGPAGG</sequence>
<dbReference type="PANTHER" id="PTHR30506:SF3">
    <property type="entry name" value="UPF0126 INNER MEMBRANE PROTEIN YADS-RELATED"/>
    <property type="match status" value="1"/>
</dbReference>
<feature type="transmembrane region" description="Helical" evidence="8">
    <location>
        <begin position="119"/>
        <end position="140"/>
    </location>
</feature>
<accession>A0A1H3K6S3</accession>
<evidence type="ECO:0000259" key="9">
    <source>
        <dbReference type="Pfam" id="PF03458"/>
    </source>
</evidence>
<name>A0A1H3K6S3_9ACTN</name>
<evidence type="ECO:0000256" key="4">
    <source>
        <dbReference type="ARBA" id="ARBA00022692"/>
    </source>
</evidence>
<gene>
    <name evidence="10" type="ORF">SAMN05444365_102378</name>
</gene>
<evidence type="ECO:0000256" key="2">
    <source>
        <dbReference type="ARBA" id="ARBA00008193"/>
    </source>
</evidence>
<feature type="domain" description="Glycine transporter" evidence="9">
    <location>
        <begin position="9"/>
        <end position="83"/>
    </location>
</feature>
<dbReference type="Proteomes" id="UP000242415">
    <property type="component" value="Unassembled WGS sequence"/>
</dbReference>
<dbReference type="Pfam" id="PF03458">
    <property type="entry name" value="Gly_transporter"/>
    <property type="match status" value="2"/>
</dbReference>
<dbReference type="RefSeq" id="WP_091553623.1">
    <property type="nucleotide sequence ID" value="NZ_FNPH01000002.1"/>
</dbReference>
<dbReference type="OrthoDB" id="9791874at2"/>
<dbReference type="GO" id="GO:0005886">
    <property type="term" value="C:plasma membrane"/>
    <property type="evidence" value="ECO:0007669"/>
    <property type="project" value="UniProtKB-SubCell"/>
</dbReference>
<keyword evidence="3" id="KW-1003">Cell membrane</keyword>
<evidence type="ECO:0000256" key="3">
    <source>
        <dbReference type="ARBA" id="ARBA00022475"/>
    </source>
</evidence>
<evidence type="ECO:0000256" key="6">
    <source>
        <dbReference type="ARBA" id="ARBA00023136"/>
    </source>
</evidence>
<feature type="transmembrane region" description="Helical" evidence="8">
    <location>
        <begin position="6"/>
        <end position="26"/>
    </location>
</feature>
<feature type="domain" description="Glycine transporter" evidence="9">
    <location>
        <begin position="95"/>
        <end position="168"/>
    </location>
</feature>
<organism evidence="10 11">
    <name type="scientific">Micromonospora pattaloongensis</name>
    <dbReference type="NCBI Taxonomy" id="405436"/>
    <lineage>
        <taxon>Bacteria</taxon>
        <taxon>Bacillati</taxon>
        <taxon>Actinomycetota</taxon>
        <taxon>Actinomycetes</taxon>
        <taxon>Micromonosporales</taxon>
        <taxon>Micromonosporaceae</taxon>
        <taxon>Micromonospora</taxon>
    </lineage>
</organism>
<dbReference type="AlphaFoldDB" id="A0A1H3K6S3"/>
<comment type="subcellular location">
    <subcellularLocation>
        <location evidence="1">Cell membrane</location>
        <topology evidence="1">Multi-pass membrane protein</topology>
    </subcellularLocation>
</comment>
<keyword evidence="5 8" id="KW-1133">Transmembrane helix</keyword>
<evidence type="ECO:0000256" key="1">
    <source>
        <dbReference type="ARBA" id="ARBA00004651"/>
    </source>
</evidence>
<keyword evidence="6 8" id="KW-0472">Membrane</keyword>
<evidence type="ECO:0000313" key="10">
    <source>
        <dbReference type="EMBL" id="SDY47569.1"/>
    </source>
</evidence>
<keyword evidence="4 8" id="KW-0812">Transmembrane</keyword>
<feature type="transmembrane region" description="Helical" evidence="8">
    <location>
        <begin position="66"/>
        <end position="82"/>
    </location>
</feature>
<comment type="similarity">
    <text evidence="2">Belongs to the UPF0126 family.</text>
</comment>
<dbReference type="STRING" id="405436.SAMN05444365_102378"/>
<dbReference type="InterPro" id="IPR005115">
    <property type="entry name" value="Gly_transporter"/>
</dbReference>
<evidence type="ECO:0000256" key="8">
    <source>
        <dbReference type="SAM" id="Phobius"/>
    </source>
</evidence>
<evidence type="ECO:0000313" key="11">
    <source>
        <dbReference type="Proteomes" id="UP000242415"/>
    </source>
</evidence>
<evidence type="ECO:0000256" key="7">
    <source>
        <dbReference type="SAM" id="MobiDB-lite"/>
    </source>
</evidence>
<proteinExistence type="inferred from homology"/>
<evidence type="ECO:0000256" key="5">
    <source>
        <dbReference type="ARBA" id="ARBA00022989"/>
    </source>
</evidence>
<feature type="transmembrane region" description="Helical" evidence="8">
    <location>
        <begin position="33"/>
        <end position="54"/>
    </location>
</feature>
<dbReference type="EMBL" id="FNPH01000002">
    <property type="protein sequence ID" value="SDY47569.1"/>
    <property type="molecule type" value="Genomic_DNA"/>
</dbReference>
<feature type="region of interest" description="Disordered" evidence="7">
    <location>
        <begin position="212"/>
        <end position="241"/>
    </location>
</feature>
<feature type="transmembrane region" description="Helical" evidence="8">
    <location>
        <begin position="176"/>
        <end position="193"/>
    </location>
</feature>
<protein>
    <submittedName>
        <fullName evidence="10">Uncharacterized membrane protein YeiH</fullName>
    </submittedName>
</protein>
<reference evidence="11" key="1">
    <citation type="submission" date="2016-10" db="EMBL/GenBank/DDBJ databases">
        <authorList>
            <person name="Varghese N."/>
            <person name="Submissions S."/>
        </authorList>
    </citation>
    <scope>NUCLEOTIDE SEQUENCE [LARGE SCALE GENOMIC DNA]</scope>
    <source>
        <strain evidence="11">DSM 45245</strain>
    </source>
</reference>
<dbReference type="PANTHER" id="PTHR30506">
    <property type="entry name" value="INNER MEMBRANE PROTEIN"/>
    <property type="match status" value="1"/>
</dbReference>
<keyword evidence="11" id="KW-1185">Reference proteome</keyword>